<gene>
    <name evidence="3" type="ORF">CPAG_00036</name>
</gene>
<reference evidence="3 4" key="1">
    <citation type="submission" date="2007-06" db="EMBL/GenBank/DDBJ databases">
        <title>The Genome Sequence of Coccidioides posadasii RMSCC_3488.</title>
        <authorList>
            <consortium name="Coccidioides Genome Resources Consortium"/>
            <consortium name="The Broad Institute Genome Sequencing Platform"/>
            <person name="Henn M.R."/>
            <person name="Sykes S."/>
            <person name="Young S."/>
            <person name="Jaffe D."/>
            <person name="Berlin A."/>
            <person name="Alvarez P."/>
            <person name="Butler J."/>
            <person name="Gnerre S."/>
            <person name="Grabherr M."/>
            <person name="Mauceli E."/>
            <person name="Brockman W."/>
            <person name="Kodira C."/>
            <person name="Alvarado L."/>
            <person name="Zeng Q."/>
            <person name="Crawford M."/>
            <person name="Antoine C."/>
            <person name="Devon K."/>
            <person name="Galgiani J."/>
            <person name="Orsborn K."/>
            <person name="Lewis M.L."/>
            <person name="Nusbaum C."/>
            <person name="Galagan J."/>
            <person name="Birren B."/>
        </authorList>
    </citation>
    <scope>NUCLEOTIDE SEQUENCE [LARGE SCALE GENOMIC DNA]</scope>
    <source>
        <strain evidence="3 4">RMSCC 3488</strain>
    </source>
</reference>
<evidence type="ECO:0000313" key="4">
    <source>
        <dbReference type="Proteomes" id="UP000054567"/>
    </source>
</evidence>
<dbReference type="VEuPathDB" id="FungiDB:CPAG_00036"/>
<feature type="region of interest" description="Disordered" evidence="1">
    <location>
        <begin position="188"/>
        <end position="216"/>
    </location>
</feature>
<keyword evidence="2" id="KW-0732">Signal</keyword>
<accession>A0A0J6HXK7</accession>
<evidence type="ECO:0000313" key="3">
    <source>
        <dbReference type="EMBL" id="KMM63682.1"/>
    </source>
</evidence>
<proteinExistence type="predicted"/>
<dbReference type="AlphaFoldDB" id="A0A0J6HXK7"/>
<feature type="signal peptide" evidence="2">
    <location>
        <begin position="1"/>
        <end position="21"/>
    </location>
</feature>
<reference evidence="4" key="2">
    <citation type="journal article" date="2009" name="Genome Res.">
        <title>Comparative genomic analyses of the human fungal pathogens Coccidioides and their relatives.</title>
        <authorList>
            <person name="Sharpton T.J."/>
            <person name="Stajich J.E."/>
            <person name="Rounsley S.D."/>
            <person name="Gardner M.J."/>
            <person name="Wortman J.R."/>
            <person name="Jordar V.S."/>
            <person name="Maiti R."/>
            <person name="Kodira C.D."/>
            <person name="Neafsey D.E."/>
            <person name="Zeng Q."/>
            <person name="Hung C.-Y."/>
            <person name="McMahan C."/>
            <person name="Muszewska A."/>
            <person name="Grynberg M."/>
            <person name="Mandel M.A."/>
            <person name="Kellner E.M."/>
            <person name="Barker B.M."/>
            <person name="Galgiani J.N."/>
            <person name="Orbach M.J."/>
            <person name="Kirkland T.N."/>
            <person name="Cole G.T."/>
            <person name="Henn M.R."/>
            <person name="Birren B.W."/>
            <person name="Taylor J.W."/>
        </authorList>
    </citation>
    <scope>NUCLEOTIDE SEQUENCE [LARGE SCALE GENOMIC DNA]</scope>
    <source>
        <strain evidence="4">RMSCC 3488</strain>
    </source>
</reference>
<evidence type="ECO:0000256" key="2">
    <source>
        <dbReference type="SAM" id="SignalP"/>
    </source>
</evidence>
<reference evidence="4" key="3">
    <citation type="journal article" date="2010" name="Genome Res.">
        <title>Population genomic sequencing of Coccidioides fungi reveals recent hybridization and transposon control.</title>
        <authorList>
            <person name="Neafsey D.E."/>
            <person name="Barker B.M."/>
            <person name="Sharpton T.J."/>
            <person name="Stajich J.E."/>
            <person name="Park D.J."/>
            <person name="Whiston E."/>
            <person name="Hung C.-Y."/>
            <person name="McMahan C."/>
            <person name="White J."/>
            <person name="Sykes S."/>
            <person name="Heiman D."/>
            <person name="Young S."/>
            <person name="Zeng Q."/>
            <person name="Abouelleil A."/>
            <person name="Aftuck L."/>
            <person name="Bessette D."/>
            <person name="Brown A."/>
            <person name="FitzGerald M."/>
            <person name="Lui A."/>
            <person name="Macdonald J.P."/>
            <person name="Priest M."/>
            <person name="Orbach M.J."/>
            <person name="Galgiani J.N."/>
            <person name="Kirkland T.N."/>
            <person name="Cole G.T."/>
            <person name="Birren B.W."/>
            <person name="Henn M.R."/>
            <person name="Taylor J.W."/>
            <person name="Rounsley S.D."/>
        </authorList>
    </citation>
    <scope>NUCLEOTIDE SEQUENCE [LARGE SCALE GENOMIC DNA]</scope>
    <source>
        <strain evidence="4">RMSCC 3488</strain>
    </source>
</reference>
<protein>
    <submittedName>
        <fullName evidence="3">Uncharacterized protein</fullName>
    </submittedName>
</protein>
<dbReference type="EMBL" id="DS268109">
    <property type="protein sequence ID" value="KMM63682.1"/>
    <property type="molecule type" value="Genomic_DNA"/>
</dbReference>
<organism evidence="3 4">
    <name type="scientific">Coccidioides posadasii RMSCC 3488</name>
    <dbReference type="NCBI Taxonomy" id="454284"/>
    <lineage>
        <taxon>Eukaryota</taxon>
        <taxon>Fungi</taxon>
        <taxon>Dikarya</taxon>
        <taxon>Ascomycota</taxon>
        <taxon>Pezizomycotina</taxon>
        <taxon>Eurotiomycetes</taxon>
        <taxon>Eurotiomycetidae</taxon>
        <taxon>Onygenales</taxon>
        <taxon>Onygenaceae</taxon>
        <taxon>Coccidioides</taxon>
    </lineage>
</organism>
<name>A0A0J6HXK7_COCPO</name>
<dbReference type="PROSITE" id="PS51257">
    <property type="entry name" value="PROKAR_LIPOPROTEIN"/>
    <property type="match status" value="1"/>
</dbReference>
<evidence type="ECO:0000256" key="1">
    <source>
        <dbReference type="SAM" id="MobiDB-lite"/>
    </source>
</evidence>
<feature type="chain" id="PRO_5005273783" evidence="2">
    <location>
        <begin position="22"/>
        <end position="257"/>
    </location>
</feature>
<dbReference type="Proteomes" id="UP000054567">
    <property type="component" value="Unassembled WGS sequence"/>
</dbReference>
<dbReference type="OrthoDB" id="3438781at2759"/>
<sequence length="257" mass="26658">MRLNFTAILIFISACIHGVCSLSCASDYEPCFAKGADRGASPPSIGDDMVGLYTDLVASVEGYSLKRDVLSVADPSSQGIAAGLLQRRDDERGSLCCWSGMQCLLLKGRKISFCWDRFTTNFFFPDSSHGSITTGIYVTSSQDTVNLILGNYTLSSGERGNIYSSSPGSKPNLSTLHLPSQFTASGEGTAIPGSELGAPAETATGPGQDGPRPTRATVTVTVSGGASATKSADAATLKSSQSYISAVISAILAALAM</sequence>